<organism evidence="2 3">
    <name type="scientific">Fusarium poae</name>
    <dbReference type="NCBI Taxonomy" id="36050"/>
    <lineage>
        <taxon>Eukaryota</taxon>
        <taxon>Fungi</taxon>
        <taxon>Dikarya</taxon>
        <taxon>Ascomycota</taxon>
        <taxon>Pezizomycotina</taxon>
        <taxon>Sordariomycetes</taxon>
        <taxon>Hypocreomycetidae</taxon>
        <taxon>Hypocreales</taxon>
        <taxon>Nectriaceae</taxon>
        <taxon>Fusarium</taxon>
    </lineage>
</organism>
<feature type="compositionally biased region" description="Acidic residues" evidence="1">
    <location>
        <begin position="584"/>
        <end position="594"/>
    </location>
</feature>
<gene>
    <name evidence="2" type="ORF">FPOA_06410</name>
</gene>
<feature type="region of interest" description="Disordered" evidence="1">
    <location>
        <begin position="584"/>
        <end position="603"/>
    </location>
</feature>
<dbReference type="AlphaFoldDB" id="A0A1B8AZM9"/>
<dbReference type="EMBL" id="LYXU01000002">
    <property type="protein sequence ID" value="OBS25876.1"/>
    <property type="molecule type" value="Genomic_DNA"/>
</dbReference>
<evidence type="ECO:0000256" key="1">
    <source>
        <dbReference type="SAM" id="MobiDB-lite"/>
    </source>
</evidence>
<evidence type="ECO:0000313" key="3">
    <source>
        <dbReference type="Proteomes" id="UP000091967"/>
    </source>
</evidence>
<evidence type="ECO:0000313" key="2">
    <source>
        <dbReference type="EMBL" id="OBS25876.1"/>
    </source>
</evidence>
<name>A0A1B8AZM9_FUSPO</name>
<reference evidence="2 3" key="1">
    <citation type="submission" date="2016-06" db="EMBL/GenBank/DDBJ databases">
        <title>Living apart together: crosstalk between the core and supernumerary genomes in a fungal plant pathogen.</title>
        <authorList>
            <person name="Vanheule A."/>
            <person name="Audenaert K."/>
            <person name="Warris S."/>
            <person name="Van De Geest H."/>
            <person name="Schijlen E."/>
            <person name="Hofte M."/>
            <person name="De Saeger S."/>
            <person name="Haesaert G."/>
            <person name="Waalwijk C."/>
            <person name="Van Der Lee T."/>
        </authorList>
    </citation>
    <scope>NUCLEOTIDE SEQUENCE [LARGE SCALE GENOMIC DNA]</scope>
    <source>
        <strain evidence="2 3">2516</strain>
    </source>
</reference>
<proteinExistence type="predicted"/>
<dbReference type="STRING" id="36050.A0A1B8AZM9"/>
<sequence>MAHIELEDALRPTDDIFKKFYEKAYQTWHKLLVDAAEDHTLPPECLQWEHLFPDHPVFPVGLEPDATGFLTAKTTWVSSQGHCDIPAFEQYFQRSIAGGSEPTPILLTNDSDLSLSEWFGQGDKHLAILMLAWTYALSARWAEIIPRASPMEYTMSQAPWIDNSDPNKPVDGGDIVVFDLGELTFEAARWWAAILAPGEGWKVSLPHAKWQVLSPWSVTTKFNNTKVFLSGCIGPMDHSSPTAASFETSLKYIDEYTALHNAGQQSRAGLAAALLLPVARWNRRNKITLNVPRGLHKSFQHTDTPRPALFDKHCLRQFDKLLTLSTNFHGVKAVLGSIFYQPGIPANVCGAWLQGTMAVLKSKEVKKLRHLSRIFFDRSPHISFLWLGAIITGAHKDFVQSVHGLLGFNRIDLHAAAWTGTVVSFIQEPVHSRHGNSKLISQADECRLMFLSQEPPKDLLPIYPYPPFGETDIKDTDLGVQLHAHCPAKHQLQFVSIAWLCSGGRKEIQTTGFTPLISHDYSIINSYKNEGGASEVDYTWLDRERDLSAKVTRNLFLWMRDMDGYTVAERDILRHEWIDAFGSDSDDEVSADPEGDGKSTMGQDDAWVGRWLADSMTRRCNSL</sequence>
<keyword evidence="3" id="KW-1185">Reference proteome</keyword>
<dbReference type="Proteomes" id="UP000091967">
    <property type="component" value="Unassembled WGS sequence"/>
</dbReference>
<accession>A0A1B8AZM9</accession>
<protein>
    <submittedName>
        <fullName evidence="2">Uncharacterized protein</fullName>
    </submittedName>
</protein>
<dbReference type="OMA" id="CESIRCD"/>
<comment type="caution">
    <text evidence="2">The sequence shown here is derived from an EMBL/GenBank/DDBJ whole genome shotgun (WGS) entry which is preliminary data.</text>
</comment>